<feature type="binding site" evidence="8">
    <location>
        <begin position="231"/>
        <end position="232"/>
    </location>
    <ligand>
        <name>substrate</name>
    </ligand>
</feature>
<dbReference type="EMBL" id="FNAG01000002">
    <property type="protein sequence ID" value="SDD39713.1"/>
    <property type="molecule type" value="Genomic_DNA"/>
</dbReference>
<evidence type="ECO:0000313" key="10">
    <source>
        <dbReference type="EMBL" id="SDD39713.1"/>
    </source>
</evidence>
<feature type="binding site" evidence="8">
    <location>
        <position position="210"/>
    </location>
    <ligand>
        <name>substrate</name>
    </ligand>
</feature>
<dbReference type="Proteomes" id="UP000199603">
    <property type="component" value="Unassembled WGS sequence"/>
</dbReference>
<feature type="active site" description="Proton acceptor" evidence="8">
    <location>
        <position position="165"/>
    </location>
</feature>
<dbReference type="GO" id="GO:0006094">
    <property type="term" value="P:gluconeogenesis"/>
    <property type="evidence" value="ECO:0007669"/>
    <property type="project" value="UniProtKB-UniRule"/>
</dbReference>
<evidence type="ECO:0000313" key="11">
    <source>
        <dbReference type="Proteomes" id="UP000199603"/>
    </source>
</evidence>
<dbReference type="GO" id="GO:0005829">
    <property type="term" value="C:cytosol"/>
    <property type="evidence" value="ECO:0007669"/>
    <property type="project" value="TreeGrafter"/>
</dbReference>
<dbReference type="SUPFAM" id="SSF51351">
    <property type="entry name" value="Triosephosphate isomerase (TIM)"/>
    <property type="match status" value="1"/>
</dbReference>
<feature type="binding site" evidence="8">
    <location>
        <begin position="9"/>
        <end position="11"/>
    </location>
    <ligand>
        <name>substrate</name>
    </ligand>
</feature>
<comment type="function">
    <text evidence="8">Involved in the gluconeogenesis. Catalyzes stereospecifically the conversion of dihydroxyacetone phosphate (DHAP) to D-glyceraldehyde-3-phosphate (G3P).</text>
</comment>
<dbReference type="InterPro" id="IPR022896">
    <property type="entry name" value="TrioseP_Isoase_bac/euk"/>
</dbReference>
<dbReference type="AlphaFoldDB" id="A0A1G6UEH2"/>
<dbReference type="InterPro" id="IPR000652">
    <property type="entry name" value="Triosephosphate_isomerase"/>
</dbReference>
<dbReference type="HAMAP" id="MF_00147_B">
    <property type="entry name" value="TIM_B"/>
    <property type="match status" value="1"/>
</dbReference>
<dbReference type="OrthoDB" id="9809429at2"/>
<keyword evidence="4 8" id="KW-0312">Gluconeogenesis</keyword>
<comment type="catalytic activity">
    <reaction evidence="8 9">
        <text>D-glyceraldehyde 3-phosphate = dihydroxyacetone phosphate</text>
        <dbReference type="Rhea" id="RHEA:18585"/>
        <dbReference type="ChEBI" id="CHEBI:57642"/>
        <dbReference type="ChEBI" id="CHEBI:59776"/>
        <dbReference type="EC" id="5.3.1.1"/>
    </reaction>
</comment>
<evidence type="ECO:0000256" key="5">
    <source>
        <dbReference type="ARBA" id="ARBA00022490"/>
    </source>
</evidence>
<feature type="active site" description="Electrophile" evidence="8">
    <location>
        <position position="94"/>
    </location>
</feature>
<comment type="pathway">
    <text evidence="8 9">Carbohydrate biosynthesis; gluconeogenesis.</text>
</comment>
<comment type="similarity">
    <text evidence="3 8 9">Belongs to the triosephosphate isomerase family.</text>
</comment>
<dbReference type="Pfam" id="PF00121">
    <property type="entry name" value="TIM"/>
    <property type="match status" value="1"/>
</dbReference>
<dbReference type="InterPro" id="IPR013785">
    <property type="entry name" value="Aldolase_TIM"/>
</dbReference>
<organism evidence="10 11">
    <name type="scientific">Aquimonas voraii</name>
    <dbReference type="NCBI Taxonomy" id="265719"/>
    <lineage>
        <taxon>Bacteria</taxon>
        <taxon>Pseudomonadati</taxon>
        <taxon>Pseudomonadota</taxon>
        <taxon>Gammaproteobacteria</taxon>
        <taxon>Lysobacterales</taxon>
        <taxon>Lysobacteraceae</taxon>
        <taxon>Aquimonas</taxon>
    </lineage>
</organism>
<feature type="binding site" evidence="8">
    <location>
        <position position="171"/>
    </location>
    <ligand>
        <name>substrate</name>
    </ligand>
</feature>
<dbReference type="GO" id="GO:0019563">
    <property type="term" value="P:glycerol catabolic process"/>
    <property type="evidence" value="ECO:0007669"/>
    <property type="project" value="TreeGrafter"/>
</dbReference>
<dbReference type="GO" id="GO:0046166">
    <property type="term" value="P:glyceraldehyde-3-phosphate biosynthetic process"/>
    <property type="evidence" value="ECO:0007669"/>
    <property type="project" value="TreeGrafter"/>
</dbReference>
<evidence type="ECO:0000256" key="7">
    <source>
        <dbReference type="ARBA" id="ARBA00023235"/>
    </source>
</evidence>
<dbReference type="Gene3D" id="3.20.20.70">
    <property type="entry name" value="Aldolase class I"/>
    <property type="match status" value="1"/>
</dbReference>
<gene>
    <name evidence="8" type="primary">tpiA</name>
    <name evidence="10" type="ORF">SAMN04488509_102299</name>
</gene>
<dbReference type="GO" id="GO:0004807">
    <property type="term" value="F:triose-phosphate isomerase activity"/>
    <property type="evidence" value="ECO:0007669"/>
    <property type="project" value="UniProtKB-UniRule"/>
</dbReference>
<dbReference type="InterPro" id="IPR035990">
    <property type="entry name" value="TIM_sf"/>
</dbReference>
<dbReference type="UniPathway" id="UPA00109">
    <property type="reaction ID" value="UER00189"/>
</dbReference>
<keyword evidence="5 8" id="KW-0963">Cytoplasm</keyword>
<keyword evidence="6 8" id="KW-0324">Glycolysis</keyword>
<reference evidence="10 11" key="1">
    <citation type="submission" date="2016-10" db="EMBL/GenBank/DDBJ databases">
        <authorList>
            <person name="de Groot N.N."/>
        </authorList>
    </citation>
    <scope>NUCLEOTIDE SEQUENCE [LARGE SCALE GENOMIC DNA]</scope>
    <source>
        <strain evidence="10 11">DSM 16957</strain>
    </source>
</reference>
<evidence type="ECO:0000256" key="1">
    <source>
        <dbReference type="ARBA" id="ARBA00004680"/>
    </source>
</evidence>
<comment type="subcellular location">
    <subcellularLocation>
        <location evidence="8 9">Cytoplasm</location>
    </subcellularLocation>
</comment>
<protein>
    <recommendedName>
        <fullName evidence="8 9">Triosephosphate isomerase</fullName>
        <shortName evidence="8">TIM</shortName>
        <shortName evidence="8">TPI</shortName>
        <ecNumber evidence="8 9">5.3.1.1</ecNumber>
    </recommendedName>
    <alternativeName>
        <fullName evidence="8">Triose-phosphate isomerase</fullName>
    </alternativeName>
</protein>
<name>A0A1G6UEH2_9GAMM</name>
<dbReference type="PANTHER" id="PTHR21139:SF42">
    <property type="entry name" value="TRIOSEPHOSPHATE ISOMERASE"/>
    <property type="match status" value="1"/>
</dbReference>
<dbReference type="NCBIfam" id="TIGR00419">
    <property type="entry name" value="tim"/>
    <property type="match status" value="1"/>
</dbReference>
<evidence type="ECO:0000256" key="8">
    <source>
        <dbReference type="HAMAP-Rule" id="MF_00147"/>
    </source>
</evidence>
<comment type="subunit">
    <text evidence="8 9">Homodimer.</text>
</comment>
<evidence type="ECO:0000256" key="2">
    <source>
        <dbReference type="ARBA" id="ARBA00004939"/>
    </source>
</evidence>
<dbReference type="STRING" id="265719.SAMN04488509_102299"/>
<dbReference type="EC" id="5.3.1.1" evidence="8 9"/>
<sequence>MRTPIVAGNWKLNGSRSSARALLDAVLSGGLPAGVRVPVFPPMAYLAELIRAYEGSPLEFGAQDVSEHAKGAYTGEVSAVMLADIGARWTLVGHSERRAYHGESSVLVARKARAAVEAGLTAVICLGETLEERQSEATDAVLRAQLQPVLALGGEVLSRCVLAYEPVWAIGTGLTASPQQAQQAHAFLRSEIASVDANMANSLVILYGGSVKPDNATALFAQQDVDGGLIGGASLVAADFLGIAAAAAARG</sequence>
<accession>A0A1G6UEH2</accession>
<dbReference type="PROSITE" id="PS00171">
    <property type="entry name" value="TIM_1"/>
    <property type="match status" value="1"/>
</dbReference>
<evidence type="ECO:0000256" key="4">
    <source>
        <dbReference type="ARBA" id="ARBA00022432"/>
    </source>
</evidence>
<proteinExistence type="inferred from homology"/>
<comment type="pathway">
    <text evidence="1 8 9">Carbohydrate degradation; glycolysis; D-glyceraldehyde 3-phosphate from glycerone phosphate: step 1/1.</text>
</comment>
<comment type="pathway">
    <text evidence="2">Carbohydrate metabolism; erythritol degradation.</text>
</comment>
<dbReference type="UniPathway" id="UPA00138"/>
<keyword evidence="7 8" id="KW-0413">Isomerase</keyword>
<evidence type="ECO:0000256" key="3">
    <source>
        <dbReference type="ARBA" id="ARBA00007422"/>
    </source>
</evidence>
<dbReference type="FunFam" id="3.20.20.70:FF:000016">
    <property type="entry name" value="Triosephosphate isomerase"/>
    <property type="match status" value="1"/>
</dbReference>
<dbReference type="InterPro" id="IPR020861">
    <property type="entry name" value="Triosephosphate_isomerase_AS"/>
</dbReference>
<keyword evidence="11" id="KW-1185">Reference proteome</keyword>
<evidence type="ECO:0000256" key="6">
    <source>
        <dbReference type="ARBA" id="ARBA00023152"/>
    </source>
</evidence>
<dbReference type="PANTHER" id="PTHR21139">
    <property type="entry name" value="TRIOSEPHOSPHATE ISOMERASE"/>
    <property type="match status" value="1"/>
</dbReference>
<evidence type="ECO:0000256" key="9">
    <source>
        <dbReference type="RuleBase" id="RU363013"/>
    </source>
</evidence>
<dbReference type="CDD" id="cd00311">
    <property type="entry name" value="TIM"/>
    <property type="match status" value="1"/>
</dbReference>
<dbReference type="PROSITE" id="PS51440">
    <property type="entry name" value="TIM_2"/>
    <property type="match status" value="1"/>
</dbReference>
<dbReference type="GO" id="GO:0006096">
    <property type="term" value="P:glycolytic process"/>
    <property type="evidence" value="ECO:0007669"/>
    <property type="project" value="UniProtKB-UniRule"/>
</dbReference>
<dbReference type="RefSeq" id="WP_091240148.1">
    <property type="nucleotide sequence ID" value="NZ_FNAG01000002.1"/>
</dbReference>